<gene>
    <name evidence="1" type="ORF">N5C97_16465</name>
</gene>
<dbReference type="RefSeq" id="WP_234304373.1">
    <property type="nucleotide sequence ID" value="NZ_CANLDV010000026.1"/>
</dbReference>
<dbReference type="AlphaFoldDB" id="A0AA42MDS1"/>
<evidence type="ECO:0000313" key="2">
    <source>
        <dbReference type="Proteomes" id="UP001160116"/>
    </source>
</evidence>
<accession>A0AA42MDS1</accession>
<protein>
    <submittedName>
        <fullName evidence="1">Uncharacterized protein</fullName>
    </submittedName>
</protein>
<organism evidence="1 2">
    <name type="scientific">Acinetobacter johnsonii</name>
    <dbReference type="NCBI Taxonomy" id="40214"/>
    <lineage>
        <taxon>Bacteria</taxon>
        <taxon>Pseudomonadati</taxon>
        <taxon>Pseudomonadota</taxon>
        <taxon>Gammaproteobacteria</taxon>
        <taxon>Moraxellales</taxon>
        <taxon>Moraxellaceae</taxon>
        <taxon>Acinetobacter</taxon>
    </lineage>
</organism>
<proteinExistence type="predicted"/>
<reference evidence="1" key="1">
    <citation type="submission" date="2022-09" db="EMBL/GenBank/DDBJ databases">
        <title>Intensive care unit water sources are persistently colonized with multi-drug resistant bacteria and are the site of extensive horizontal gene transfer of antibiotic resistance genes.</title>
        <authorList>
            <person name="Diorio-Toth L."/>
        </authorList>
    </citation>
    <scope>NUCLEOTIDE SEQUENCE</scope>
    <source>
        <strain evidence="1">GD03885</strain>
    </source>
</reference>
<sequence length="456" mass="53492">MRDSRINRDEILLAIIQFKNGFLDMLDYINQNNTGCEIPHAKYMSFYEKQVLIHPDKNYHQKLSFEAMLDNGLFVYWNKQSYMVAFATVIVDLLRFIDNTRMKELSNAEFNKYRIWMKALSERLPNLDYGSEDYIEELLAYKNQMNEIASHVRENTLVLKERVYEIADMYQKRNNKGSEVNIEELYTQVDKLFRRHVQPFLEFVSPAKIVVDGNFTSFVDTINSTIRLKGGGEAAATGFYQKTAITFYYKEIGELTDQLRGILNMIHEERSSYIATESIYKELMNALVPLRHGGQRNIILKPDATVFDHFSALLGLNNHNAGYKAKFSGRQDNIPTRFEKYIEVVKNTVLKKNNVDELVSIPENMYPEYERQQLISNCLLSRETPNTIEDLYQYIHEILDENLQDYNLGDSLYGFEVLLNEIDPDQIIYTTRKRISDGLYFLEYMGWQYNEERVNG</sequence>
<dbReference type="EMBL" id="JAOCCL010000080">
    <property type="protein sequence ID" value="MDH0828041.1"/>
    <property type="molecule type" value="Genomic_DNA"/>
</dbReference>
<comment type="caution">
    <text evidence="1">The sequence shown here is derived from an EMBL/GenBank/DDBJ whole genome shotgun (WGS) entry which is preliminary data.</text>
</comment>
<evidence type="ECO:0000313" key="1">
    <source>
        <dbReference type="EMBL" id="MDH0828041.1"/>
    </source>
</evidence>
<name>A0AA42MDS1_ACIJO</name>
<dbReference type="Proteomes" id="UP001160116">
    <property type="component" value="Unassembled WGS sequence"/>
</dbReference>